<protein>
    <submittedName>
        <fullName evidence="1">Uncharacterized protein</fullName>
    </submittedName>
</protein>
<proteinExistence type="predicted"/>
<dbReference type="Proteomes" id="UP000001880">
    <property type="component" value="Chromosome"/>
</dbReference>
<dbReference type="STRING" id="502025.Hoch_5757"/>
<dbReference type="KEGG" id="hoh:Hoch_5757"/>
<sequence>MKVPKETVAAVVGEASMKMSDPNYSAVLVGGFVQTQQPTAQYISTYEQDVGGAEQVVNIIFHAALIATCFQRAENRTVPSMSYEDLDRVSEGDVVAKLEQKQPALHEYITSNVEDPQVRKILCLVTLGMDLVS</sequence>
<accession>D0LH89</accession>
<gene>
    <name evidence="1" type="ordered locus">Hoch_5757</name>
</gene>
<dbReference type="RefSeq" id="WP_012830826.1">
    <property type="nucleotide sequence ID" value="NC_013440.1"/>
</dbReference>
<reference evidence="1 2" key="1">
    <citation type="journal article" date="2010" name="Stand. Genomic Sci.">
        <title>Complete genome sequence of Haliangium ochraceum type strain (SMP-2).</title>
        <authorList>
            <consortium name="US DOE Joint Genome Institute (JGI-PGF)"/>
            <person name="Ivanova N."/>
            <person name="Daum C."/>
            <person name="Lang E."/>
            <person name="Abt B."/>
            <person name="Kopitz M."/>
            <person name="Saunders E."/>
            <person name="Lapidus A."/>
            <person name="Lucas S."/>
            <person name="Glavina Del Rio T."/>
            <person name="Nolan M."/>
            <person name="Tice H."/>
            <person name="Copeland A."/>
            <person name="Cheng J.F."/>
            <person name="Chen F."/>
            <person name="Bruce D."/>
            <person name="Goodwin L."/>
            <person name="Pitluck S."/>
            <person name="Mavromatis K."/>
            <person name="Pati A."/>
            <person name="Mikhailova N."/>
            <person name="Chen A."/>
            <person name="Palaniappan K."/>
            <person name="Land M."/>
            <person name="Hauser L."/>
            <person name="Chang Y.J."/>
            <person name="Jeffries C.D."/>
            <person name="Detter J.C."/>
            <person name="Brettin T."/>
            <person name="Rohde M."/>
            <person name="Goker M."/>
            <person name="Bristow J."/>
            <person name="Markowitz V."/>
            <person name="Eisen J.A."/>
            <person name="Hugenholtz P."/>
            <person name="Kyrpides N.C."/>
            <person name="Klenk H.P."/>
        </authorList>
    </citation>
    <scope>NUCLEOTIDE SEQUENCE [LARGE SCALE GENOMIC DNA]</scope>
    <source>
        <strain evidence="2">DSM 14365 / CIP 107738 / JCM 11303 / AJ 13395 / SMP-2</strain>
    </source>
</reference>
<evidence type="ECO:0000313" key="2">
    <source>
        <dbReference type="Proteomes" id="UP000001880"/>
    </source>
</evidence>
<keyword evidence="2" id="KW-1185">Reference proteome</keyword>
<dbReference type="AlphaFoldDB" id="D0LH89"/>
<dbReference type="HOGENOM" id="CLU_1903791_0_0_7"/>
<name>D0LH89_HALO1</name>
<dbReference type="EMBL" id="CP001804">
    <property type="protein sequence ID" value="ACY18234.1"/>
    <property type="molecule type" value="Genomic_DNA"/>
</dbReference>
<organism evidence="1 2">
    <name type="scientific">Haliangium ochraceum (strain DSM 14365 / JCM 11303 / SMP-2)</name>
    <dbReference type="NCBI Taxonomy" id="502025"/>
    <lineage>
        <taxon>Bacteria</taxon>
        <taxon>Pseudomonadati</taxon>
        <taxon>Myxococcota</taxon>
        <taxon>Polyangia</taxon>
        <taxon>Haliangiales</taxon>
        <taxon>Kofleriaceae</taxon>
        <taxon>Haliangium</taxon>
    </lineage>
</organism>
<evidence type="ECO:0000313" key="1">
    <source>
        <dbReference type="EMBL" id="ACY18234.1"/>
    </source>
</evidence>